<dbReference type="AlphaFoldDB" id="A0A7J6HT19"/>
<keyword evidence="4" id="KW-1185">Reference proteome</keyword>
<keyword evidence="1" id="KW-0732">Signal</keyword>
<dbReference type="Proteomes" id="UP000583929">
    <property type="component" value="Unassembled WGS sequence"/>
</dbReference>
<feature type="chain" id="PRO_5029796130" description="Factor of DNA methylation 1-5/IDN2 domain-containing protein" evidence="1">
    <location>
        <begin position="20"/>
        <end position="168"/>
    </location>
</feature>
<name>A0A7J6HT19_CANSA</name>
<gene>
    <name evidence="3" type="ORF">G4B88_019856</name>
</gene>
<evidence type="ECO:0000256" key="1">
    <source>
        <dbReference type="SAM" id="SignalP"/>
    </source>
</evidence>
<dbReference type="InterPro" id="IPR005379">
    <property type="entry name" value="FDM1-5/IDN2_XH"/>
</dbReference>
<organism evidence="3 4">
    <name type="scientific">Cannabis sativa</name>
    <name type="common">Hemp</name>
    <name type="synonym">Marijuana</name>
    <dbReference type="NCBI Taxonomy" id="3483"/>
    <lineage>
        <taxon>Eukaryota</taxon>
        <taxon>Viridiplantae</taxon>
        <taxon>Streptophyta</taxon>
        <taxon>Embryophyta</taxon>
        <taxon>Tracheophyta</taxon>
        <taxon>Spermatophyta</taxon>
        <taxon>Magnoliopsida</taxon>
        <taxon>eudicotyledons</taxon>
        <taxon>Gunneridae</taxon>
        <taxon>Pentapetalae</taxon>
        <taxon>rosids</taxon>
        <taxon>fabids</taxon>
        <taxon>Rosales</taxon>
        <taxon>Cannabaceae</taxon>
        <taxon>Cannabis</taxon>
    </lineage>
</organism>
<evidence type="ECO:0000313" key="4">
    <source>
        <dbReference type="Proteomes" id="UP000583929"/>
    </source>
</evidence>
<dbReference type="Pfam" id="PF03469">
    <property type="entry name" value="XH"/>
    <property type="match status" value="1"/>
</dbReference>
<evidence type="ECO:0000259" key="2">
    <source>
        <dbReference type="Pfam" id="PF03469"/>
    </source>
</evidence>
<dbReference type="PANTHER" id="PTHR21596">
    <property type="entry name" value="RIBONUCLEASE P SUBUNIT P38"/>
    <property type="match status" value="1"/>
</dbReference>
<proteinExistence type="predicted"/>
<reference evidence="3 4" key="1">
    <citation type="journal article" date="2020" name="bioRxiv">
        <title>Sequence and annotation of 42 cannabis genomes reveals extensive copy number variation in cannabinoid synthesis and pathogen resistance genes.</title>
        <authorList>
            <person name="Mckernan K.J."/>
            <person name="Helbert Y."/>
            <person name="Kane L.T."/>
            <person name="Ebling H."/>
            <person name="Zhang L."/>
            <person name="Liu B."/>
            <person name="Eaton Z."/>
            <person name="Mclaughlin S."/>
            <person name="Kingan S."/>
            <person name="Baybayan P."/>
            <person name="Concepcion G."/>
            <person name="Jordan M."/>
            <person name="Riva A."/>
            <person name="Barbazuk W."/>
            <person name="Harkins T."/>
        </authorList>
    </citation>
    <scope>NUCLEOTIDE SEQUENCE [LARGE SCALE GENOMIC DNA]</scope>
    <source>
        <strain evidence="4">cv. Jamaican Lion 4</strain>
        <tissue evidence="3">Leaf</tissue>
    </source>
</reference>
<dbReference type="PANTHER" id="PTHR21596:SF23">
    <property type="entry name" value="FACTOR OF DNA METHYLATION 4"/>
    <property type="match status" value="1"/>
</dbReference>
<sequence>MSIYLLLLLWLQWDLNVEAYHEWKVKEMCDSYPMFHAKAKKENSGVKMKPAISGSFAEPASESTWKTLFDSKPFLPAAERIFYVSGEEAEIKALELCSLWETHLKDPSWHPFKVMDKGGKTKKEIKRKSKPGNKDQTVISFYGATNVDWSGWNSGVWAGVNFWVWARI</sequence>
<feature type="signal peptide" evidence="1">
    <location>
        <begin position="1"/>
        <end position="19"/>
    </location>
</feature>
<evidence type="ECO:0000313" key="3">
    <source>
        <dbReference type="EMBL" id="KAF4398135.1"/>
    </source>
</evidence>
<protein>
    <recommendedName>
        <fullName evidence="2">Factor of DNA methylation 1-5/IDN2 domain-containing protein</fullName>
    </recommendedName>
</protein>
<dbReference type="GO" id="GO:0080188">
    <property type="term" value="P:gene silencing by siRNA-directed DNA methylation"/>
    <property type="evidence" value="ECO:0007669"/>
    <property type="project" value="InterPro"/>
</dbReference>
<dbReference type="EMBL" id="JAATIQ010000029">
    <property type="protein sequence ID" value="KAF4398135.1"/>
    <property type="molecule type" value="Genomic_DNA"/>
</dbReference>
<accession>A0A7J6HT19</accession>
<dbReference type="InterPro" id="IPR045177">
    <property type="entry name" value="FDM1-5/IDN2"/>
</dbReference>
<feature type="domain" description="Factor of DNA methylation 1-5/IDN2" evidence="2">
    <location>
        <begin position="70"/>
        <end position="127"/>
    </location>
</feature>
<comment type="caution">
    <text evidence="3">The sequence shown here is derived from an EMBL/GenBank/DDBJ whole genome shotgun (WGS) entry which is preliminary data.</text>
</comment>